<dbReference type="RefSeq" id="WP_344629089.1">
    <property type="nucleotide sequence ID" value="NZ_BAAATJ010000002.1"/>
</dbReference>
<dbReference type="CDD" id="cd14014">
    <property type="entry name" value="STKc_PknB_like"/>
    <property type="match status" value="1"/>
</dbReference>
<keyword evidence="5 10" id="KW-0418">Kinase</keyword>
<dbReference type="SUPFAM" id="SSF56112">
    <property type="entry name" value="Protein kinase-like (PK-like)"/>
    <property type="match status" value="1"/>
</dbReference>
<feature type="binding site" evidence="7">
    <location>
        <position position="40"/>
    </location>
    <ligand>
        <name>ATP</name>
        <dbReference type="ChEBI" id="CHEBI:30616"/>
    </ligand>
</feature>
<dbReference type="PROSITE" id="PS50011">
    <property type="entry name" value="PROTEIN_KINASE_DOM"/>
    <property type="match status" value="1"/>
</dbReference>
<evidence type="ECO:0000256" key="4">
    <source>
        <dbReference type="ARBA" id="ARBA00022741"/>
    </source>
</evidence>
<evidence type="ECO:0000259" key="9">
    <source>
        <dbReference type="PROSITE" id="PS50011"/>
    </source>
</evidence>
<gene>
    <name evidence="10" type="primary">pkaE</name>
    <name evidence="10" type="ORF">GCM10010420_04510</name>
</gene>
<evidence type="ECO:0000313" key="11">
    <source>
        <dbReference type="Proteomes" id="UP001500058"/>
    </source>
</evidence>
<name>A0ABN3HPK1_9ACTN</name>
<dbReference type="PANTHER" id="PTHR43289:SF6">
    <property type="entry name" value="SERINE_THREONINE-PROTEIN KINASE NEKL-3"/>
    <property type="match status" value="1"/>
</dbReference>
<keyword evidence="3" id="KW-0808">Transferase</keyword>
<dbReference type="InterPro" id="IPR000719">
    <property type="entry name" value="Prot_kinase_dom"/>
</dbReference>
<dbReference type="InterPro" id="IPR008271">
    <property type="entry name" value="Ser/Thr_kinase_AS"/>
</dbReference>
<feature type="domain" description="Protein kinase" evidence="9">
    <location>
        <begin position="10"/>
        <end position="282"/>
    </location>
</feature>
<keyword evidence="11" id="KW-1185">Reference proteome</keyword>
<evidence type="ECO:0000256" key="2">
    <source>
        <dbReference type="ARBA" id="ARBA00022527"/>
    </source>
</evidence>
<dbReference type="Proteomes" id="UP001500058">
    <property type="component" value="Unassembled WGS sequence"/>
</dbReference>
<keyword evidence="2 10" id="KW-0723">Serine/threonine-protein kinase</keyword>
<evidence type="ECO:0000256" key="5">
    <source>
        <dbReference type="ARBA" id="ARBA00022777"/>
    </source>
</evidence>
<protein>
    <recommendedName>
        <fullName evidence="1">non-specific serine/threonine protein kinase</fullName>
        <ecNumber evidence="1">2.7.11.1</ecNumber>
    </recommendedName>
</protein>
<reference evidence="10 11" key="1">
    <citation type="journal article" date="2019" name="Int. J. Syst. Evol. Microbiol.">
        <title>The Global Catalogue of Microorganisms (GCM) 10K type strain sequencing project: providing services to taxonomists for standard genome sequencing and annotation.</title>
        <authorList>
            <consortium name="The Broad Institute Genomics Platform"/>
            <consortium name="The Broad Institute Genome Sequencing Center for Infectious Disease"/>
            <person name="Wu L."/>
            <person name="Ma J."/>
        </authorList>
    </citation>
    <scope>NUCLEOTIDE SEQUENCE [LARGE SCALE GENOMIC DNA]</scope>
    <source>
        <strain evidence="10 11">JCM 6921</strain>
    </source>
</reference>
<organism evidence="10 11">
    <name type="scientific">Streptomyces glaucosporus</name>
    <dbReference type="NCBI Taxonomy" id="284044"/>
    <lineage>
        <taxon>Bacteria</taxon>
        <taxon>Bacillati</taxon>
        <taxon>Actinomycetota</taxon>
        <taxon>Actinomycetes</taxon>
        <taxon>Kitasatosporales</taxon>
        <taxon>Streptomycetaceae</taxon>
        <taxon>Streptomyces</taxon>
    </lineage>
</organism>
<dbReference type="Gene3D" id="3.30.200.20">
    <property type="entry name" value="Phosphorylase Kinase, domain 1"/>
    <property type="match status" value="1"/>
</dbReference>
<dbReference type="PANTHER" id="PTHR43289">
    <property type="entry name" value="MITOGEN-ACTIVATED PROTEIN KINASE KINASE KINASE 20-RELATED"/>
    <property type="match status" value="1"/>
</dbReference>
<proteinExistence type="predicted"/>
<evidence type="ECO:0000256" key="6">
    <source>
        <dbReference type="ARBA" id="ARBA00022840"/>
    </source>
</evidence>
<keyword evidence="4 7" id="KW-0547">Nucleotide-binding</keyword>
<dbReference type="PROSITE" id="PS00107">
    <property type="entry name" value="PROTEIN_KINASE_ATP"/>
    <property type="match status" value="1"/>
</dbReference>
<accession>A0ABN3HPK1</accession>
<evidence type="ECO:0000256" key="3">
    <source>
        <dbReference type="ARBA" id="ARBA00022679"/>
    </source>
</evidence>
<evidence type="ECO:0000256" key="7">
    <source>
        <dbReference type="PROSITE-ProRule" id="PRU10141"/>
    </source>
</evidence>
<dbReference type="InterPro" id="IPR011009">
    <property type="entry name" value="Kinase-like_dom_sf"/>
</dbReference>
<dbReference type="SMART" id="SM00220">
    <property type="entry name" value="S_TKc"/>
    <property type="match status" value="1"/>
</dbReference>
<dbReference type="PROSITE" id="PS00108">
    <property type="entry name" value="PROTEIN_KINASE_ST"/>
    <property type="match status" value="1"/>
</dbReference>
<dbReference type="GO" id="GO:0004674">
    <property type="term" value="F:protein serine/threonine kinase activity"/>
    <property type="evidence" value="ECO:0007669"/>
    <property type="project" value="UniProtKB-KW"/>
</dbReference>
<dbReference type="EMBL" id="BAAATJ010000002">
    <property type="protein sequence ID" value="GAA2385228.1"/>
    <property type="molecule type" value="Genomic_DNA"/>
</dbReference>
<dbReference type="EC" id="2.7.11.1" evidence="1"/>
<sequence>MNGRLIAGRYRLVEPLGRGAMGQVWGGQDLGLGGRRIAVKLMHSGQAASLSGSTGPEELRERFERECRVTAQLDHPGLVAVHDAGRDGDELYLVMQRIEGSDLRDHLAEQDPYPWRWAVAVAAQMCSALVAVHAVGIVHRDLKPGNVIVRPDGRVVILDLGIAAVKASGDTTRLTRTGVLVGTPVYMAPEQAVGSAPVGPRADLYALGVVLYELLTGQVPFEAPEPAGLLYKKLHHSPVPVRDLRPEVPEPLDALVRRLLDQDPGARPADAHEVHAELAPLLPRPGESGPVLPLDPTRPFREPMAPWPPRRPAPAHAPTVVAPPAYGTPLPPAASGFGPPPPAAPVDLAATLEEARGLLSAGHYTRVADLLGGALPAAVAEHGAHSPVVRKLRKQYAAVLLDTGQYARALPEITRLAAEYAAERGPHDPEVVQLRQDEALCRARLGR</sequence>
<evidence type="ECO:0000256" key="8">
    <source>
        <dbReference type="SAM" id="MobiDB-lite"/>
    </source>
</evidence>
<feature type="region of interest" description="Disordered" evidence="8">
    <location>
        <begin position="279"/>
        <end position="320"/>
    </location>
</feature>
<comment type="caution">
    <text evidence="10">The sequence shown here is derived from an EMBL/GenBank/DDBJ whole genome shotgun (WGS) entry which is preliminary data.</text>
</comment>
<keyword evidence="6 7" id="KW-0067">ATP-binding</keyword>
<dbReference type="Gene3D" id="1.10.510.10">
    <property type="entry name" value="Transferase(Phosphotransferase) domain 1"/>
    <property type="match status" value="1"/>
</dbReference>
<evidence type="ECO:0000313" key="10">
    <source>
        <dbReference type="EMBL" id="GAA2385228.1"/>
    </source>
</evidence>
<dbReference type="Pfam" id="PF00069">
    <property type="entry name" value="Pkinase"/>
    <property type="match status" value="1"/>
</dbReference>
<dbReference type="InterPro" id="IPR017441">
    <property type="entry name" value="Protein_kinase_ATP_BS"/>
</dbReference>
<evidence type="ECO:0000256" key="1">
    <source>
        <dbReference type="ARBA" id="ARBA00012513"/>
    </source>
</evidence>